<reference evidence="1 2" key="1">
    <citation type="submission" date="2020-01" db="EMBL/GenBank/DDBJ databases">
        <authorList>
            <person name="Rodrigo-Torres L."/>
            <person name="Arahal R. D."/>
            <person name="Lucena T."/>
        </authorList>
    </citation>
    <scope>NUCLEOTIDE SEQUENCE [LARGE SCALE GENOMIC DNA]</scope>
    <source>
        <strain evidence="1 2">CECT 9393</strain>
    </source>
</reference>
<proteinExistence type="predicted"/>
<evidence type="ECO:0008006" key="3">
    <source>
        <dbReference type="Google" id="ProtNLM"/>
    </source>
</evidence>
<dbReference type="AlphaFoldDB" id="A0A6N4XUW9"/>
<keyword evidence="2" id="KW-1185">Reference proteome</keyword>
<evidence type="ECO:0000313" key="1">
    <source>
        <dbReference type="EMBL" id="CAA7392650.1"/>
    </source>
</evidence>
<gene>
    <name evidence="1" type="ORF">CHRY9393_03376</name>
</gene>
<dbReference type="EMBL" id="CACVBY010000133">
    <property type="protein sequence ID" value="CAA7392650.1"/>
    <property type="molecule type" value="Genomic_DNA"/>
</dbReference>
<dbReference type="Proteomes" id="UP000445309">
    <property type="component" value="Unassembled WGS sequence"/>
</dbReference>
<protein>
    <recommendedName>
        <fullName evidence="3">Lipopolysaccharide core biosynthesis protein rfaS</fullName>
    </recommendedName>
</protein>
<organism evidence="1 2">
    <name type="scientific">Chryseobacterium fistulae</name>
    <dbReference type="NCBI Taxonomy" id="2675058"/>
    <lineage>
        <taxon>Bacteria</taxon>
        <taxon>Pseudomonadati</taxon>
        <taxon>Bacteroidota</taxon>
        <taxon>Flavobacteriia</taxon>
        <taxon>Flavobacteriales</taxon>
        <taxon>Weeksellaceae</taxon>
        <taxon>Chryseobacterium group</taxon>
        <taxon>Chryseobacterium</taxon>
    </lineage>
</organism>
<dbReference type="RefSeq" id="WP_162074301.1">
    <property type="nucleotide sequence ID" value="NZ_CACVBY010000133.1"/>
</dbReference>
<accession>A0A6N4XUW9</accession>
<evidence type="ECO:0000313" key="2">
    <source>
        <dbReference type="Proteomes" id="UP000445309"/>
    </source>
</evidence>
<sequence>MKKKLLFIAPGYYGFNDVVFKGLVKYSDYNVIHINSTAAYQYKNFLEKVYNFFLKTFLRKNIKHIKKGEHIKNIINNAEYDLLLINRPDVLSDENLQSAIKRSKFSIVLFWDSIEKIPEQKNYIQPFDICFSFDSSDCKNYNLKYITNFYFIKNKSKQINYDISYLATSDDRMPETVQLFNYFLENNISAKGKIFTYKSRPIKEKLPTTIEVINETIPFSESYKYYLDSKIILDIAHPHQKGLSFRPYEAIGLNKKLITTNEEIVKYDFYNPENILIIKDSNNFSIPKSFIESEYLEPDQQIKEKYYIKNWINIILSAYEK</sequence>
<name>A0A6N4XUW9_9FLAO</name>